<dbReference type="Proteomes" id="UP001163321">
    <property type="component" value="Chromosome 4"/>
</dbReference>
<reference evidence="1 2" key="1">
    <citation type="journal article" date="2022" name="bioRxiv">
        <title>The genome of the oomycete Peronosclerospora sorghi, a cosmopolitan pathogen of maize and sorghum, is inflated with dispersed pseudogenes.</title>
        <authorList>
            <person name="Fletcher K."/>
            <person name="Martin F."/>
            <person name="Isakeit T."/>
            <person name="Cavanaugh K."/>
            <person name="Magill C."/>
            <person name="Michelmore R."/>
        </authorList>
    </citation>
    <scope>NUCLEOTIDE SEQUENCE [LARGE SCALE GENOMIC DNA]</scope>
    <source>
        <strain evidence="1">P6</strain>
    </source>
</reference>
<gene>
    <name evidence="1" type="ORF">PsorP6_006353</name>
</gene>
<evidence type="ECO:0000313" key="1">
    <source>
        <dbReference type="EMBL" id="KAI9912911.1"/>
    </source>
</evidence>
<comment type="caution">
    <text evidence="1">The sequence shown here is derived from an EMBL/GenBank/DDBJ whole genome shotgun (WGS) entry which is preliminary data.</text>
</comment>
<name>A0ACC0W3J8_9STRA</name>
<evidence type="ECO:0000313" key="2">
    <source>
        <dbReference type="Proteomes" id="UP001163321"/>
    </source>
</evidence>
<keyword evidence="2" id="KW-1185">Reference proteome</keyword>
<accession>A0ACC0W3J8</accession>
<organism evidence="1 2">
    <name type="scientific">Peronosclerospora sorghi</name>
    <dbReference type="NCBI Taxonomy" id="230839"/>
    <lineage>
        <taxon>Eukaryota</taxon>
        <taxon>Sar</taxon>
        <taxon>Stramenopiles</taxon>
        <taxon>Oomycota</taxon>
        <taxon>Peronosporomycetes</taxon>
        <taxon>Peronosporales</taxon>
        <taxon>Peronosporaceae</taxon>
        <taxon>Peronosclerospora</taxon>
    </lineage>
</organism>
<proteinExistence type="predicted"/>
<protein>
    <submittedName>
        <fullName evidence="1">Uncharacterized protein</fullName>
    </submittedName>
</protein>
<dbReference type="EMBL" id="CM047583">
    <property type="protein sequence ID" value="KAI9912911.1"/>
    <property type="molecule type" value="Genomic_DNA"/>
</dbReference>
<sequence length="115" mass="12329">MDLDDASGSHAPYLNLIRSERGAMSRLNEHTPLLVTPHAPSLSPLERHRPVWPLLLAGALSLAILSSFHEQPSDNLVAVVSLQAPTKPASAAVDASLAAFEDPSVNPCTDFYQYA</sequence>